<reference evidence="2 3" key="1">
    <citation type="submission" date="2020-07" db="EMBL/GenBank/DDBJ databases">
        <title>Sequencing the genomes of 1000 actinobacteria strains.</title>
        <authorList>
            <person name="Klenk H.-P."/>
        </authorList>
    </citation>
    <scope>NUCLEOTIDE SEQUENCE [LARGE SCALE GENOMIC DNA]</scope>
    <source>
        <strain evidence="2 3">DSM 22083</strain>
    </source>
</reference>
<evidence type="ECO:0000313" key="3">
    <source>
        <dbReference type="Proteomes" id="UP000569914"/>
    </source>
</evidence>
<sequence length="201" mass="21106">MITAVTVVTTVALLAGFLAINEVVARRWEPPPELSRKIAHVGSALLAVLSCLWLDFRWYVLIGLLFSAALLLARRYLPLRSLSSRAEGSWGDLLFGVGVALAALLADNAIVFVLAVLILGLADTAAYLVGRRWPIRTIVLGRSVGGALTFLVVAFLITLPAGPMPAAVVALGCTVTELVSPRGTDNLTVPAIAAILISALA</sequence>
<evidence type="ECO:0000313" key="2">
    <source>
        <dbReference type="EMBL" id="NYE72587.1"/>
    </source>
</evidence>
<dbReference type="InterPro" id="IPR037997">
    <property type="entry name" value="Dgk1-like"/>
</dbReference>
<dbReference type="PANTHER" id="PTHR31303">
    <property type="entry name" value="CTP-DEPENDENT DIACYLGLYCEROL KINASE 1"/>
    <property type="match status" value="1"/>
</dbReference>
<feature type="transmembrane region" description="Helical" evidence="1">
    <location>
        <begin position="93"/>
        <end position="119"/>
    </location>
</feature>
<dbReference type="PANTHER" id="PTHR31303:SF1">
    <property type="entry name" value="CTP-DEPENDENT DIACYLGLYCEROL KINASE 1"/>
    <property type="match status" value="1"/>
</dbReference>
<keyword evidence="3" id="KW-1185">Reference proteome</keyword>
<keyword evidence="1" id="KW-0472">Membrane</keyword>
<dbReference type="AlphaFoldDB" id="A0A7Y9LC93"/>
<accession>A0A7Y9LC93</accession>
<keyword evidence="1" id="KW-0812">Transmembrane</keyword>
<feature type="transmembrane region" description="Helical" evidence="1">
    <location>
        <begin position="139"/>
        <end position="159"/>
    </location>
</feature>
<organism evidence="2 3">
    <name type="scientific">Microlunatus parietis</name>
    <dbReference type="NCBI Taxonomy" id="682979"/>
    <lineage>
        <taxon>Bacteria</taxon>
        <taxon>Bacillati</taxon>
        <taxon>Actinomycetota</taxon>
        <taxon>Actinomycetes</taxon>
        <taxon>Propionibacteriales</taxon>
        <taxon>Propionibacteriaceae</taxon>
        <taxon>Microlunatus</taxon>
    </lineage>
</organism>
<dbReference type="GO" id="GO:0004143">
    <property type="term" value="F:ATP-dependent diacylglycerol kinase activity"/>
    <property type="evidence" value="ECO:0007669"/>
    <property type="project" value="InterPro"/>
</dbReference>
<keyword evidence="1" id="KW-1133">Transmembrane helix</keyword>
<keyword evidence="2" id="KW-0418">Kinase</keyword>
<keyword evidence="2" id="KW-0808">Transferase</keyword>
<evidence type="ECO:0000256" key="1">
    <source>
        <dbReference type="SAM" id="Phobius"/>
    </source>
</evidence>
<gene>
    <name evidence="2" type="ORF">BKA15_003916</name>
</gene>
<proteinExistence type="predicted"/>
<dbReference type="RefSeq" id="WP_179753482.1">
    <property type="nucleotide sequence ID" value="NZ_JACCBU010000001.1"/>
</dbReference>
<dbReference type="Proteomes" id="UP000569914">
    <property type="component" value="Unassembled WGS sequence"/>
</dbReference>
<dbReference type="EMBL" id="JACCBU010000001">
    <property type="protein sequence ID" value="NYE72587.1"/>
    <property type="molecule type" value="Genomic_DNA"/>
</dbReference>
<feature type="transmembrane region" description="Helical" evidence="1">
    <location>
        <begin position="43"/>
        <end position="72"/>
    </location>
</feature>
<protein>
    <submittedName>
        <fullName evidence="2">Dolichol kinase</fullName>
    </submittedName>
</protein>
<comment type="caution">
    <text evidence="2">The sequence shown here is derived from an EMBL/GenBank/DDBJ whole genome shotgun (WGS) entry which is preliminary data.</text>
</comment>
<name>A0A7Y9LC93_9ACTN</name>